<proteinExistence type="predicted"/>
<name>A0ABV5R8M7_9ACTN</name>
<protein>
    <submittedName>
        <fullName evidence="1">Uncharacterized protein</fullName>
    </submittedName>
</protein>
<organism evidence="1 2">
    <name type="scientific">Streptomyces yanii</name>
    <dbReference type="NCBI Taxonomy" id="78510"/>
    <lineage>
        <taxon>Bacteria</taxon>
        <taxon>Bacillati</taxon>
        <taxon>Actinomycetota</taxon>
        <taxon>Actinomycetes</taxon>
        <taxon>Kitasatosporales</taxon>
        <taxon>Streptomycetaceae</taxon>
        <taxon>Streptomyces</taxon>
    </lineage>
</organism>
<gene>
    <name evidence="1" type="ORF">ACFFTL_18290</name>
</gene>
<comment type="caution">
    <text evidence="1">The sequence shown here is derived from an EMBL/GenBank/DDBJ whole genome shotgun (WGS) entry which is preliminary data.</text>
</comment>
<dbReference type="Proteomes" id="UP001589710">
    <property type="component" value="Unassembled WGS sequence"/>
</dbReference>
<feature type="non-terminal residue" evidence="1">
    <location>
        <position position="62"/>
    </location>
</feature>
<reference evidence="1 2" key="1">
    <citation type="submission" date="2024-09" db="EMBL/GenBank/DDBJ databases">
        <authorList>
            <person name="Sun Q."/>
            <person name="Mori K."/>
        </authorList>
    </citation>
    <scope>NUCLEOTIDE SEQUENCE [LARGE SCALE GENOMIC DNA]</scope>
    <source>
        <strain evidence="1 2">JCM 3331</strain>
    </source>
</reference>
<accession>A0ABV5R8M7</accession>
<dbReference type="EMBL" id="JBHMCG010000079">
    <property type="protein sequence ID" value="MFB9574198.1"/>
    <property type="molecule type" value="Genomic_DNA"/>
</dbReference>
<keyword evidence="2" id="KW-1185">Reference proteome</keyword>
<evidence type="ECO:0000313" key="1">
    <source>
        <dbReference type="EMBL" id="MFB9574198.1"/>
    </source>
</evidence>
<dbReference type="RefSeq" id="WP_386144041.1">
    <property type="nucleotide sequence ID" value="NZ_JBHMCG010000079.1"/>
</dbReference>
<evidence type="ECO:0000313" key="2">
    <source>
        <dbReference type="Proteomes" id="UP001589710"/>
    </source>
</evidence>
<sequence>MTDAISVLGHGGIPARWSGSPGSFGSWAGRVVAGQPAGRGSAAKRWKAAASSFLHGQVADIR</sequence>